<dbReference type="EMBL" id="UINC01059540">
    <property type="protein sequence ID" value="SVB83064.1"/>
    <property type="molecule type" value="Genomic_DNA"/>
</dbReference>
<protein>
    <submittedName>
        <fullName evidence="1">Uncharacterized protein</fullName>
    </submittedName>
</protein>
<gene>
    <name evidence="1" type="ORF">METZ01_LOCUS235918</name>
</gene>
<proteinExistence type="predicted"/>
<accession>A0A382H6Z7</accession>
<sequence length="41" mass="4607">MTVPLDKEISFLESVNFSFDMALATLDIPEGMAQYIKNVNN</sequence>
<organism evidence="1">
    <name type="scientific">marine metagenome</name>
    <dbReference type="NCBI Taxonomy" id="408172"/>
    <lineage>
        <taxon>unclassified sequences</taxon>
        <taxon>metagenomes</taxon>
        <taxon>ecological metagenomes</taxon>
    </lineage>
</organism>
<name>A0A382H6Z7_9ZZZZ</name>
<reference evidence="1" key="1">
    <citation type="submission" date="2018-05" db="EMBL/GenBank/DDBJ databases">
        <authorList>
            <person name="Lanie J.A."/>
            <person name="Ng W.-L."/>
            <person name="Kazmierczak K.M."/>
            <person name="Andrzejewski T.M."/>
            <person name="Davidsen T.M."/>
            <person name="Wayne K.J."/>
            <person name="Tettelin H."/>
            <person name="Glass J.I."/>
            <person name="Rusch D."/>
            <person name="Podicherti R."/>
            <person name="Tsui H.-C.T."/>
            <person name="Winkler M.E."/>
        </authorList>
    </citation>
    <scope>NUCLEOTIDE SEQUENCE</scope>
</reference>
<dbReference type="AlphaFoldDB" id="A0A382H6Z7"/>
<feature type="non-terminal residue" evidence="1">
    <location>
        <position position="41"/>
    </location>
</feature>
<evidence type="ECO:0000313" key="1">
    <source>
        <dbReference type="EMBL" id="SVB83064.1"/>
    </source>
</evidence>